<dbReference type="KEGG" id="fuv:JR347_07100"/>
<gene>
    <name evidence="1" type="ORF">JR347_07100</name>
</gene>
<proteinExistence type="predicted"/>
<sequence length="124" mass="14530">MRDIENREDIENLMTQFYTKVLNDKTIGYIFTDIAQIDLTEHLPIICDFWETIILHNQAYKKDVMAIHLDLNSKVTLTTDHFKQWLYLFNETVEANYSGSNADLIKIRAQSIATVMQVKLKQSM</sequence>
<name>A0A974WJ25_9BACT</name>
<dbReference type="InterPro" id="IPR009050">
    <property type="entry name" value="Globin-like_sf"/>
</dbReference>
<protein>
    <submittedName>
        <fullName evidence="1">Group III truncated hemoglobin</fullName>
    </submittedName>
</protein>
<dbReference type="CDD" id="cd08916">
    <property type="entry name" value="TrHb3_P"/>
    <property type="match status" value="1"/>
</dbReference>
<reference evidence="1" key="1">
    <citation type="submission" date="2021-02" db="EMBL/GenBank/DDBJ databases">
        <title>Fulvivirga sp. S481 isolated from sea water.</title>
        <authorList>
            <person name="Bae S.S."/>
            <person name="Baek K."/>
        </authorList>
    </citation>
    <scope>NUCLEOTIDE SEQUENCE</scope>
    <source>
        <strain evidence="1">S481</strain>
    </source>
</reference>
<evidence type="ECO:0000313" key="1">
    <source>
        <dbReference type="EMBL" id="QSE98839.1"/>
    </source>
</evidence>
<dbReference type="EMBL" id="CP070608">
    <property type="protein sequence ID" value="QSE98839.1"/>
    <property type="molecule type" value="Genomic_DNA"/>
</dbReference>
<dbReference type="GO" id="GO:0019825">
    <property type="term" value="F:oxygen binding"/>
    <property type="evidence" value="ECO:0007669"/>
    <property type="project" value="InterPro"/>
</dbReference>
<organism evidence="1 2">
    <name type="scientific">Fulvivirga lutea</name>
    <dbReference type="NCBI Taxonomy" id="2810512"/>
    <lineage>
        <taxon>Bacteria</taxon>
        <taxon>Pseudomonadati</taxon>
        <taxon>Bacteroidota</taxon>
        <taxon>Cytophagia</taxon>
        <taxon>Cytophagales</taxon>
        <taxon>Fulvivirgaceae</taxon>
        <taxon>Fulvivirga</taxon>
    </lineage>
</organism>
<evidence type="ECO:0000313" key="2">
    <source>
        <dbReference type="Proteomes" id="UP000662783"/>
    </source>
</evidence>
<dbReference type="InterPro" id="IPR012292">
    <property type="entry name" value="Globin/Proto"/>
</dbReference>
<dbReference type="AlphaFoldDB" id="A0A974WJ25"/>
<dbReference type="RefSeq" id="WP_205723353.1">
    <property type="nucleotide sequence ID" value="NZ_CP070608.1"/>
</dbReference>
<dbReference type="Gene3D" id="1.10.490.10">
    <property type="entry name" value="Globins"/>
    <property type="match status" value="1"/>
</dbReference>
<dbReference type="GO" id="GO:0020037">
    <property type="term" value="F:heme binding"/>
    <property type="evidence" value="ECO:0007669"/>
    <property type="project" value="InterPro"/>
</dbReference>
<accession>A0A974WJ25</accession>
<keyword evidence="2" id="KW-1185">Reference proteome</keyword>
<dbReference type="SUPFAM" id="SSF46458">
    <property type="entry name" value="Globin-like"/>
    <property type="match status" value="1"/>
</dbReference>
<dbReference type="Proteomes" id="UP000662783">
    <property type="component" value="Chromosome"/>
</dbReference>